<dbReference type="EMBL" id="CAVLEF010000002">
    <property type="protein sequence ID" value="CAK1541474.1"/>
    <property type="molecule type" value="Genomic_DNA"/>
</dbReference>
<dbReference type="InterPro" id="IPR011539">
    <property type="entry name" value="RHD_DNA_bind_dom"/>
</dbReference>
<feature type="region of interest" description="Disordered" evidence="1">
    <location>
        <begin position="390"/>
        <end position="415"/>
    </location>
</feature>
<reference evidence="3 4" key="1">
    <citation type="submission" date="2023-11" db="EMBL/GenBank/DDBJ databases">
        <authorList>
            <person name="Okamura Y."/>
        </authorList>
    </citation>
    <scope>NUCLEOTIDE SEQUENCE [LARGE SCALE GENOMIC DNA]</scope>
</reference>
<accession>A0AAV1IZC3</accession>
<name>A0AAV1IZC3_9NEOP</name>
<keyword evidence="4" id="KW-1185">Reference proteome</keyword>
<gene>
    <name evidence="3" type="ORF">LNINA_LOCUS1456</name>
</gene>
<dbReference type="AlphaFoldDB" id="A0AAV1IZC3"/>
<comment type="caution">
    <text evidence="3">The sequence shown here is derived from an EMBL/GenBank/DDBJ whole genome shotgun (WGS) entry which is preliminary data.</text>
</comment>
<evidence type="ECO:0000313" key="4">
    <source>
        <dbReference type="Proteomes" id="UP001497472"/>
    </source>
</evidence>
<feature type="compositionally biased region" description="Basic and acidic residues" evidence="1">
    <location>
        <begin position="123"/>
        <end position="132"/>
    </location>
</feature>
<dbReference type="Proteomes" id="UP001497472">
    <property type="component" value="Unassembled WGS sequence"/>
</dbReference>
<organism evidence="3 4">
    <name type="scientific">Leptosia nina</name>
    <dbReference type="NCBI Taxonomy" id="320188"/>
    <lineage>
        <taxon>Eukaryota</taxon>
        <taxon>Metazoa</taxon>
        <taxon>Ecdysozoa</taxon>
        <taxon>Arthropoda</taxon>
        <taxon>Hexapoda</taxon>
        <taxon>Insecta</taxon>
        <taxon>Pterygota</taxon>
        <taxon>Neoptera</taxon>
        <taxon>Endopterygota</taxon>
        <taxon>Lepidoptera</taxon>
        <taxon>Glossata</taxon>
        <taxon>Ditrysia</taxon>
        <taxon>Papilionoidea</taxon>
        <taxon>Pieridae</taxon>
        <taxon>Pierinae</taxon>
        <taxon>Leptosia</taxon>
    </lineage>
</organism>
<feature type="region of interest" description="Disordered" evidence="1">
    <location>
        <begin position="102"/>
        <end position="134"/>
    </location>
</feature>
<dbReference type="GO" id="GO:0003700">
    <property type="term" value="F:DNA-binding transcription factor activity"/>
    <property type="evidence" value="ECO:0007669"/>
    <property type="project" value="InterPro"/>
</dbReference>
<evidence type="ECO:0000256" key="1">
    <source>
        <dbReference type="SAM" id="MobiDB-lite"/>
    </source>
</evidence>
<dbReference type="GO" id="GO:0003677">
    <property type="term" value="F:DNA binding"/>
    <property type="evidence" value="ECO:0007669"/>
    <property type="project" value="InterPro"/>
</dbReference>
<dbReference type="PROSITE" id="PS50254">
    <property type="entry name" value="REL_2"/>
    <property type="match status" value="1"/>
</dbReference>
<protein>
    <recommendedName>
        <fullName evidence="2">RHD domain-containing protein</fullName>
    </recommendedName>
</protein>
<sequence>MPPKKKSSVAKTVSPISKNKVDNVRKKSPKTKCKLKDENHTVQTLQTTSRTRKSRLQILSLETKIQLANEVVQSQFPKKYCFNNNSTDMKPIKKTTLKRRLDEKQAKNNDLDLSEENLPNSKQIDETLDTKKPQVKKRKIVKSSKRKIKKKPLNQGVKKVPKKTCPKICEDKMEATEAMDLSIVRSVYNDYVPENDTQISTQQRDQEVNTLLERVEPNKSHPINDTRRNSNFSWANDISDSSVTTCLTVKEDELVTDKIPILRLTRIDETGLYNELFQPKNAEDDSQKMDPNIYLPLSPISSTCKQKSPIRNCLTALKKLKFLENYDFNILSWRRPPPMLVGPKNELVYNEFHKKVVKENIFLEEERILNYDGLTNLLSKYKTAKEKEGKDSFSQKFKPGNLNMDNDVANNNTTNTNSETAIVNECKSTECETENDTKNRTDLDAENDEDDDALSLYAESITGIESSQRSSHNISVTNHVENNIKEPDPVTTRVFKIPKAPCNASKVKNKSLPSLVCEEQKPDSTSFQDFTNTDKTSTAQAMDSFVSKNPYLMKILFKATELVKSTIFKGVCVFNLVNTCKNSTFTCIFPHTSLPPSFINAKLLGLSNEDFIQEYMLVRNTPRLLQLYGLCFVQDCMRRNLSRILVEMSIDFIQNFETSATEKFLATQAVEQTLLHLNQIDLNMCNDLLRFEAQPGVLLCEKFLEAIGKSQNFSRFRTVFINLTMFMCRGNRTFKSNLTSQILERVCIFPYEFGLVRAIIEMMKRTDSLELSNANLGHFERQLSGANKELYSEFLRLKASLSPIVMESQEDNQDSLDKNIRYSPDTTNLDNSTKSLNIEVLRKEQANLLLPPQSLPGPSGLNTIWNSPVADFSPYKRPERIDSPIYYDSFFKRGLGNRGPRWRGSRYNTKFPRLRTNFPRRPGPGYSM</sequence>
<feature type="region of interest" description="Disordered" evidence="1">
    <location>
        <begin position="1"/>
        <end position="30"/>
    </location>
</feature>
<evidence type="ECO:0000313" key="3">
    <source>
        <dbReference type="EMBL" id="CAK1541474.1"/>
    </source>
</evidence>
<feature type="domain" description="RHD" evidence="2">
    <location>
        <begin position="122"/>
        <end position="230"/>
    </location>
</feature>
<evidence type="ECO:0000259" key="2">
    <source>
        <dbReference type="PROSITE" id="PS50254"/>
    </source>
</evidence>
<proteinExistence type="predicted"/>